<proteinExistence type="predicted"/>
<feature type="transmembrane region" description="Helical" evidence="1">
    <location>
        <begin position="12"/>
        <end position="37"/>
    </location>
</feature>
<comment type="caution">
    <text evidence="2">The sequence shown here is derived from an EMBL/GenBank/DDBJ whole genome shotgun (WGS) entry which is preliminary data.</text>
</comment>
<reference evidence="2" key="1">
    <citation type="journal article" date="2015" name="Nature">
        <title>Complex archaea that bridge the gap between prokaryotes and eukaryotes.</title>
        <authorList>
            <person name="Spang A."/>
            <person name="Saw J.H."/>
            <person name="Jorgensen S.L."/>
            <person name="Zaremba-Niedzwiedzka K."/>
            <person name="Martijn J."/>
            <person name="Lind A.E."/>
            <person name="van Eijk R."/>
            <person name="Schleper C."/>
            <person name="Guy L."/>
            <person name="Ettema T.J."/>
        </authorList>
    </citation>
    <scope>NUCLEOTIDE SEQUENCE</scope>
</reference>
<dbReference type="EMBL" id="LAZR01007863">
    <property type="protein sequence ID" value="KKM82436.1"/>
    <property type="molecule type" value="Genomic_DNA"/>
</dbReference>
<evidence type="ECO:0000256" key="1">
    <source>
        <dbReference type="SAM" id="Phobius"/>
    </source>
</evidence>
<protein>
    <submittedName>
        <fullName evidence="2">Uncharacterized protein</fullName>
    </submittedName>
</protein>
<name>A0A0F9L560_9ZZZZ</name>
<keyword evidence="1" id="KW-0812">Transmembrane</keyword>
<keyword evidence="1" id="KW-0472">Membrane</keyword>
<accession>A0A0F9L560</accession>
<feature type="transmembrane region" description="Helical" evidence="1">
    <location>
        <begin position="455"/>
        <end position="477"/>
    </location>
</feature>
<evidence type="ECO:0000313" key="2">
    <source>
        <dbReference type="EMBL" id="KKM82436.1"/>
    </source>
</evidence>
<sequence>MKWYKKKKISKKTLAVLIIISITIPLLLVTLTSFSLFPTGQDTSVYISATDIIKNFKFTTFDGETIVNDGVYNNKLRFDKQAAWRLYKNDVTLVSKQEIGDSTILRYRLVVRNAINIYTNVKLSQMSSNIMKVPGKYLGVRYIHFNLGQRSYTTWSQYVTWEHYDFGDIKTYNTMNNIFSGRLKMTFDIDTNPIPDTFGTGTSTEYGYITISEAGVVTSSWGKMSTNMPTIVNLSPSEEESGFKDGFNDGTAGVEAVNLDIEPGTEITVWEGPAESFDGGVQPESVGDSLNPTNKDGSDIWDVEAEEKSMSGAELNYDLDKLSPIVYLWKGKLEYTSHDVKIEDVLGAWFVVVPVLRHHWETPMIEYGDVALHGINRYIQSEIYIAFDIWTEVKIGTLTDYYQNMKLEAPQEYYDTLIWSTLAGGWDGSIIKEYETPVGEWFKGIFDIFGGLEGFIITIVIAIGLIFGGYIFLKVGVPYIRIRQRRKEYSNRR</sequence>
<keyword evidence="1" id="KW-1133">Transmembrane helix</keyword>
<dbReference type="AlphaFoldDB" id="A0A0F9L560"/>
<organism evidence="2">
    <name type="scientific">marine sediment metagenome</name>
    <dbReference type="NCBI Taxonomy" id="412755"/>
    <lineage>
        <taxon>unclassified sequences</taxon>
        <taxon>metagenomes</taxon>
        <taxon>ecological metagenomes</taxon>
    </lineage>
</organism>
<gene>
    <name evidence="2" type="ORF">LCGC14_1319590</name>
</gene>